<evidence type="ECO:0000256" key="1">
    <source>
        <dbReference type="SAM" id="Phobius"/>
    </source>
</evidence>
<evidence type="ECO:0000313" key="2">
    <source>
        <dbReference type="EMBL" id="RSX56153.1"/>
    </source>
</evidence>
<dbReference type="PIRSF" id="PIRSF037394">
    <property type="entry name" value="ABC_thiamine-permease_YkoE_prd"/>
    <property type="match status" value="1"/>
</dbReference>
<keyword evidence="1" id="KW-1133">Transmembrane helix</keyword>
<feature type="transmembrane region" description="Helical" evidence="1">
    <location>
        <begin position="169"/>
        <end position="193"/>
    </location>
</feature>
<keyword evidence="3" id="KW-1185">Reference proteome</keyword>
<organism evidence="2 3">
    <name type="scientific">Bifidobacterium dolichotidis</name>
    <dbReference type="NCBI Taxonomy" id="2306976"/>
    <lineage>
        <taxon>Bacteria</taxon>
        <taxon>Bacillati</taxon>
        <taxon>Actinomycetota</taxon>
        <taxon>Actinomycetes</taxon>
        <taxon>Bifidobacteriales</taxon>
        <taxon>Bifidobacteriaceae</taxon>
        <taxon>Bifidobacterium</taxon>
    </lineage>
</organism>
<keyword evidence="1" id="KW-0472">Membrane</keyword>
<sequence>MATHNTTSSATPISSAPQKLRLRWRVVDIAVASVIGVASALIYWVAAIATYAPWGVLEAILPGLAGIVNGLWLFAGPLAAVIIRKPGAALYAEVVAGVLEALLGNQWGGIGTLIIALAQGAGAELAFACFKYRKWNLPTMLLSGALAGVGSWAYSFLTNLQAVDVASSYGIVYLVTSVISGMLIAGVAMWYLFTAIARTGALDQFSSGREQRAKALKRINNK</sequence>
<dbReference type="InterPro" id="IPR017195">
    <property type="entry name" value="ABC_thiamin-permease_prd"/>
</dbReference>
<comment type="caution">
    <text evidence="2">The sequence shown here is derived from an EMBL/GenBank/DDBJ whole genome shotgun (WGS) entry which is preliminary data.</text>
</comment>
<protein>
    <submittedName>
        <fullName evidence="2">ABC transporter permease</fullName>
    </submittedName>
</protein>
<dbReference type="AlphaFoldDB" id="A0A430FTE1"/>
<gene>
    <name evidence="2" type="ORF">D2E26_0716</name>
</gene>
<evidence type="ECO:0000313" key="3">
    <source>
        <dbReference type="Proteomes" id="UP000287609"/>
    </source>
</evidence>
<feature type="transmembrane region" description="Helical" evidence="1">
    <location>
        <begin position="29"/>
        <end position="54"/>
    </location>
</feature>
<keyword evidence="1" id="KW-0812">Transmembrane</keyword>
<proteinExistence type="predicted"/>
<accession>A0A430FTE1</accession>
<name>A0A430FTE1_9BIFI</name>
<dbReference type="EMBL" id="QXGM01000001">
    <property type="protein sequence ID" value="RSX56153.1"/>
    <property type="molecule type" value="Genomic_DNA"/>
</dbReference>
<dbReference type="Pfam" id="PF09819">
    <property type="entry name" value="ABC_cobalt"/>
    <property type="match status" value="1"/>
</dbReference>
<dbReference type="Proteomes" id="UP000287609">
    <property type="component" value="Unassembled WGS sequence"/>
</dbReference>
<reference evidence="2 3" key="1">
    <citation type="submission" date="2018-09" db="EMBL/GenBank/DDBJ databases">
        <title>Characterization of the phylogenetic diversity of five novel species belonging to the genus Bifidobacterium.</title>
        <authorList>
            <person name="Lugli G.A."/>
            <person name="Duranti S."/>
            <person name="Milani C."/>
        </authorList>
    </citation>
    <scope>NUCLEOTIDE SEQUENCE [LARGE SCALE GENOMIC DNA]</scope>
    <source>
        <strain evidence="2 3">2036B</strain>
    </source>
</reference>
<feature type="transmembrane region" description="Helical" evidence="1">
    <location>
        <begin position="60"/>
        <end position="81"/>
    </location>
</feature>
<feature type="transmembrane region" description="Helical" evidence="1">
    <location>
        <begin position="137"/>
        <end position="157"/>
    </location>
</feature>